<evidence type="ECO:0000313" key="3">
    <source>
        <dbReference type="Proteomes" id="UP001642409"/>
    </source>
</evidence>
<sequence>MNIVQVLNEDEQQFIISGSTDISQMNVMCSKCNNFFVYLRKFGCSHTFCPNCCSELDMFCTKCNSVLVHSTYVSGDYERLIKKFQVKLQINQTVFNSYKEYIDYVSISMFEPVDLAQEQKDSFLQKHNLSQSVLENLDKYITTLTSSKDSQKFHKNLINFVLKHEQLNFTLKSVQTIPSFDYSLISTHFFYLLAKCKPELLIIDNNTLILNSNSLLTTPSSIKSLQLLTYNTQDPFILHEINKFFPNVTQLTVDTKKNRKSLPIILKNHLNTTSNSKKLNNELYFALNSSAQTVLKQYNQNVIKTYQLKPRKLSPEEMMRQALINSAPSFYLSYYLLLEQNGELIKNECKIVDISKFNVNDYFKIVSISDNIDTILFNCIPIAHNLKISELTLNTACSIRKTNLTKTSLKELEITLKPRTMRLLHLFIQKCTSLQKINFGNQDLCILVPSADSQLFQECLKFVITCKLERKIQLSVNTDLFLPDNCYECSIKTFNYQNLNQISEQDNEMVTYEHCHQVITQHSKQAPEQITKQIINKKLLERVFIKQALSTQVLPPRTSIHLLSMLAQRDPDFAAHHFLSLIDSDFNNFTQFKEYYLQYKLEALNPEIDQKPFKRFDAAIPNLMSYSIFCDYFHQKINYTNLKLNQSELFCLFPSTADFKLLHKFNSEFKEANLILLEFPCRTAYFKNAFPSLINFIFSAIEMRNLLTDSPFLRLAHAVHWQGIENQYLSQFFESTDSSLFTEFLIIWRQRYNYELFEYPLPCGIIGSVREGSSYYFLNDCSQSLSSQIYENDSNGELATYVKAQQLFEQFKKQFTNLVRVCIYNANLLLVRPLVFAPLLNTILTTCSELQTDSRDLQLFLTNLMDGYIYVSANSMAMIQIAKLFAEQYYISKQNVSNLSIQSISQNQSQENMQIGSRFKAGRKTRKPASVTVTNLVKELSTIVVFDARDQLLGSCGEPFFNNFLELLDQLLKESQAKKIRFPKLLFQKVEFERVKALMDVLIDNNVGVVTGSVVNDAQCQFIGSIVGCVIKKQQKILNIGFLNYKLTFDLIAHYKEKLITQVTTLVFEQLGQPDCLCDHNLTEIFGDFQLVENVTIAENHLDVSHKDEIEQFLLQFKNLAQYCIGEHFEIDLEGIKEIEPKLEFVNGAVVKVYAFEGGETVDAEKMWETV</sequence>
<keyword evidence="3" id="KW-1185">Reference proteome</keyword>
<protein>
    <submittedName>
        <fullName evidence="1">Uncharacterized protein</fullName>
    </submittedName>
</protein>
<organism evidence="1">
    <name type="scientific">Hexamita inflata</name>
    <dbReference type="NCBI Taxonomy" id="28002"/>
    <lineage>
        <taxon>Eukaryota</taxon>
        <taxon>Metamonada</taxon>
        <taxon>Diplomonadida</taxon>
        <taxon>Hexamitidae</taxon>
        <taxon>Hexamitinae</taxon>
        <taxon>Hexamita</taxon>
    </lineage>
</organism>
<proteinExistence type="predicted"/>
<name>A0AA86P6R6_9EUKA</name>
<reference evidence="1" key="1">
    <citation type="submission" date="2023-06" db="EMBL/GenBank/DDBJ databases">
        <authorList>
            <person name="Kurt Z."/>
        </authorList>
    </citation>
    <scope>NUCLEOTIDE SEQUENCE</scope>
</reference>
<gene>
    <name evidence="1" type="ORF">HINF_LOCUS20614</name>
    <name evidence="2" type="ORF">HINF_LOCUS2160</name>
</gene>
<dbReference type="EMBL" id="CATOUU010000531">
    <property type="protein sequence ID" value="CAI9932969.1"/>
    <property type="molecule type" value="Genomic_DNA"/>
</dbReference>
<dbReference type="AlphaFoldDB" id="A0AA86P6R6"/>
<evidence type="ECO:0000313" key="2">
    <source>
        <dbReference type="EMBL" id="CAL5973007.1"/>
    </source>
</evidence>
<evidence type="ECO:0000313" key="1">
    <source>
        <dbReference type="EMBL" id="CAI9932969.1"/>
    </source>
</evidence>
<dbReference type="EMBL" id="CAXDID020000004">
    <property type="protein sequence ID" value="CAL5973007.1"/>
    <property type="molecule type" value="Genomic_DNA"/>
</dbReference>
<accession>A0AA86P6R6</accession>
<reference evidence="2 3" key="2">
    <citation type="submission" date="2024-07" db="EMBL/GenBank/DDBJ databases">
        <authorList>
            <person name="Akdeniz Z."/>
        </authorList>
    </citation>
    <scope>NUCLEOTIDE SEQUENCE [LARGE SCALE GENOMIC DNA]</scope>
</reference>
<comment type="caution">
    <text evidence="1">The sequence shown here is derived from an EMBL/GenBank/DDBJ whole genome shotgun (WGS) entry which is preliminary data.</text>
</comment>
<dbReference type="Proteomes" id="UP001642409">
    <property type="component" value="Unassembled WGS sequence"/>
</dbReference>